<dbReference type="EMBL" id="MHKD01000044">
    <property type="protein sequence ID" value="OGY81399.1"/>
    <property type="molecule type" value="Genomic_DNA"/>
</dbReference>
<evidence type="ECO:0000313" key="6">
    <source>
        <dbReference type="EMBL" id="OGY81399.1"/>
    </source>
</evidence>
<dbReference type="Pfam" id="PF01625">
    <property type="entry name" value="PMSR"/>
    <property type="match status" value="1"/>
</dbReference>
<dbReference type="GO" id="GO:0033744">
    <property type="term" value="F:L-methionine:thioredoxin-disulfide S-oxidoreductase activity"/>
    <property type="evidence" value="ECO:0007669"/>
    <property type="project" value="RHEA"/>
</dbReference>
<feature type="active site" evidence="4">
    <location>
        <position position="10"/>
    </location>
</feature>
<comment type="catalytic activity">
    <reaction evidence="3 4">
        <text>[thioredoxin]-disulfide + L-methionine + H2O = L-methionine (S)-S-oxide + [thioredoxin]-dithiol</text>
        <dbReference type="Rhea" id="RHEA:19993"/>
        <dbReference type="Rhea" id="RHEA-COMP:10698"/>
        <dbReference type="Rhea" id="RHEA-COMP:10700"/>
        <dbReference type="ChEBI" id="CHEBI:15377"/>
        <dbReference type="ChEBI" id="CHEBI:29950"/>
        <dbReference type="ChEBI" id="CHEBI:50058"/>
        <dbReference type="ChEBI" id="CHEBI:57844"/>
        <dbReference type="ChEBI" id="CHEBI:58772"/>
        <dbReference type="EC" id="1.8.4.11"/>
    </reaction>
</comment>
<evidence type="ECO:0000256" key="4">
    <source>
        <dbReference type="HAMAP-Rule" id="MF_01401"/>
    </source>
</evidence>
<dbReference type="InterPro" id="IPR002569">
    <property type="entry name" value="Met_Sox_Rdtase_MsrA_dom"/>
</dbReference>
<dbReference type="PANTHER" id="PTHR43774:SF1">
    <property type="entry name" value="PEPTIDE METHIONINE SULFOXIDE REDUCTASE MSRA 2"/>
    <property type="match status" value="1"/>
</dbReference>
<accession>A0A1G2AY81</accession>
<reference evidence="6 7" key="1">
    <citation type="journal article" date="2016" name="Nat. Commun.">
        <title>Thousands of microbial genomes shed light on interconnected biogeochemical processes in an aquifer system.</title>
        <authorList>
            <person name="Anantharaman K."/>
            <person name="Brown C.T."/>
            <person name="Hug L.A."/>
            <person name="Sharon I."/>
            <person name="Castelle C.J."/>
            <person name="Probst A.J."/>
            <person name="Thomas B.C."/>
            <person name="Singh A."/>
            <person name="Wilkins M.J."/>
            <person name="Karaoz U."/>
            <person name="Brodie E.L."/>
            <person name="Williams K.H."/>
            <person name="Hubbard S.S."/>
            <person name="Banfield J.F."/>
        </authorList>
    </citation>
    <scope>NUCLEOTIDE SEQUENCE [LARGE SCALE GENOMIC DNA]</scope>
</reference>
<dbReference type="NCBIfam" id="TIGR00401">
    <property type="entry name" value="msrA"/>
    <property type="match status" value="1"/>
</dbReference>
<dbReference type="PANTHER" id="PTHR43774">
    <property type="entry name" value="PEPTIDE METHIONINE SULFOXIDE REDUCTASE"/>
    <property type="match status" value="1"/>
</dbReference>
<dbReference type="HAMAP" id="MF_01401">
    <property type="entry name" value="MsrA"/>
    <property type="match status" value="1"/>
</dbReference>
<keyword evidence="1 4" id="KW-0560">Oxidoreductase</keyword>
<comment type="catalytic activity">
    <reaction evidence="2 4">
        <text>L-methionyl-[protein] + [thioredoxin]-disulfide + H2O = L-methionyl-(S)-S-oxide-[protein] + [thioredoxin]-dithiol</text>
        <dbReference type="Rhea" id="RHEA:14217"/>
        <dbReference type="Rhea" id="RHEA-COMP:10698"/>
        <dbReference type="Rhea" id="RHEA-COMP:10700"/>
        <dbReference type="Rhea" id="RHEA-COMP:12313"/>
        <dbReference type="Rhea" id="RHEA-COMP:12315"/>
        <dbReference type="ChEBI" id="CHEBI:15377"/>
        <dbReference type="ChEBI" id="CHEBI:16044"/>
        <dbReference type="ChEBI" id="CHEBI:29950"/>
        <dbReference type="ChEBI" id="CHEBI:44120"/>
        <dbReference type="ChEBI" id="CHEBI:50058"/>
        <dbReference type="EC" id="1.8.4.11"/>
    </reaction>
</comment>
<evidence type="ECO:0000256" key="1">
    <source>
        <dbReference type="ARBA" id="ARBA00023002"/>
    </source>
</evidence>
<dbReference type="GO" id="GO:0008113">
    <property type="term" value="F:peptide-methionine (S)-S-oxide reductase activity"/>
    <property type="evidence" value="ECO:0007669"/>
    <property type="project" value="UniProtKB-UniRule"/>
</dbReference>
<evidence type="ECO:0000256" key="3">
    <source>
        <dbReference type="ARBA" id="ARBA00048782"/>
    </source>
</evidence>
<dbReference type="Gene3D" id="3.30.1060.10">
    <property type="entry name" value="Peptide methionine sulphoxide reductase MsrA"/>
    <property type="match status" value="1"/>
</dbReference>
<dbReference type="AlphaFoldDB" id="A0A1G2AY81"/>
<dbReference type="Proteomes" id="UP000176952">
    <property type="component" value="Unassembled WGS sequence"/>
</dbReference>
<dbReference type="SUPFAM" id="SSF55068">
    <property type="entry name" value="Peptide methionine sulfoxide reductase"/>
    <property type="match status" value="1"/>
</dbReference>
<feature type="domain" description="Peptide methionine sulphoxide reductase MsrA" evidence="5">
    <location>
        <begin position="3"/>
        <end position="155"/>
    </location>
</feature>
<dbReference type="InterPro" id="IPR036509">
    <property type="entry name" value="Met_Sox_Rdtase_MsrA_sf"/>
</dbReference>
<dbReference type="STRING" id="1798542.A3F54_01975"/>
<protein>
    <recommendedName>
        <fullName evidence="4">Peptide methionine sulfoxide reductase MsrA</fullName>
        <shortName evidence="4">Protein-methionine-S-oxide reductase</shortName>
        <ecNumber evidence="4">1.8.4.11</ecNumber>
    </recommendedName>
    <alternativeName>
        <fullName evidence="4">Peptide-methionine (S)-S-oxide reductase</fullName>
        <shortName evidence="4">Peptide Met(O) reductase</shortName>
    </alternativeName>
</protein>
<comment type="similarity">
    <text evidence="4">Belongs to the MsrA Met sulfoxide reductase family.</text>
</comment>
<sequence length="176" mass="19770">MSTIIFGGGCFWCIEAVFRRLKGVTGVMSGYAGGDRPEPSYETVSRGNSGHAEVVRVEFDPAQITLDQLLAVFFTMHDPTTMNRQGGDVGEQYRSVIFYTDEVQKPAIEAYKQKLEKDGVFDAPIVTAVEKAPEFYPAEDYHQSYYENNPQNPYCAAIISPKLGKLRKEFSHLLRD</sequence>
<organism evidence="6 7">
    <name type="scientific">Candidatus Kerfeldbacteria bacterium RIFCSPHIGHO2_12_FULL_48_17</name>
    <dbReference type="NCBI Taxonomy" id="1798542"/>
    <lineage>
        <taxon>Bacteria</taxon>
        <taxon>Candidatus Kerfeldiibacteriota</taxon>
    </lineage>
</organism>
<proteinExistence type="inferred from homology"/>
<gene>
    <name evidence="4" type="primary">msrA</name>
    <name evidence="6" type="ORF">A3F54_01975</name>
</gene>
<evidence type="ECO:0000259" key="5">
    <source>
        <dbReference type="Pfam" id="PF01625"/>
    </source>
</evidence>
<evidence type="ECO:0000256" key="2">
    <source>
        <dbReference type="ARBA" id="ARBA00047806"/>
    </source>
</evidence>
<comment type="caution">
    <text evidence="6">The sequence shown here is derived from an EMBL/GenBank/DDBJ whole genome shotgun (WGS) entry which is preliminary data.</text>
</comment>
<name>A0A1G2AY81_9BACT</name>
<comment type="function">
    <text evidence="4">Has an important function as a repair enzyme for proteins that have been inactivated by oxidation. Catalyzes the reversible oxidation-reduction of methionine sulfoxide in proteins to methionine.</text>
</comment>
<dbReference type="EC" id="1.8.4.11" evidence="4"/>
<evidence type="ECO:0000313" key="7">
    <source>
        <dbReference type="Proteomes" id="UP000176952"/>
    </source>
</evidence>